<evidence type="ECO:0000313" key="7">
    <source>
        <dbReference type="EMBL" id="MDQ0317664.1"/>
    </source>
</evidence>
<feature type="transmembrane region" description="Helical" evidence="5">
    <location>
        <begin position="352"/>
        <end position="377"/>
    </location>
</feature>
<feature type="transmembrane region" description="Helical" evidence="5">
    <location>
        <begin position="98"/>
        <end position="119"/>
    </location>
</feature>
<gene>
    <name evidence="7" type="ORF">J2S73_004150</name>
</gene>
<comment type="subcellular location">
    <subcellularLocation>
        <location evidence="1">Membrane</location>
        <topology evidence="1">Multi-pass membrane protein</topology>
    </subcellularLocation>
</comment>
<feature type="transmembrane region" description="Helical" evidence="5">
    <location>
        <begin position="131"/>
        <end position="149"/>
    </location>
</feature>
<evidence type="ECO:0000256" key="4">
    <source>
        <dbReference type="ARBA" id="ARBA00023136"/>
    </source>
</evidence>
<dbReference type="AlphaFoldDB" id="A0AAE3VRZ1"/>
<dbReference type="InterPro" id="IPR020846">
    <property type="entry name" value="MFS_dom"/>
</dbReference>
<keyword evidence="4 5" id="KW-0472">Membrane</keyword>
<feature type="transmembrane region" description="Helical" evidence="5">
    <location>
        <begin position="72"/>
        <end position="92"/>
    </location>
</feature>
<feature type="transmembrane region" description="Helical" evidence="5">
    <location>
        <begin position="161"/>
        <end position="183"/>
    </location>
</feature>
<protein>
    <submittedName>
        <fullName evidence="7">EmrB/QacA subfamily drug resistance transporter</fullName>
    </submittedName>
</protein>
<evidence type="ECO:0000259" key="6">
    <source>
        <dbReference type="PROSITE" id="PS50850"/>
    </source>
</evidence>
<sequence>MPRPNVTALIVASALFMENIDSTVIATSLPAVAADIGTDPIRLKLALTSYLLSLAVFIPVSGWAADRFGAKTVFRLAIGVFLVGSVGCSLSSSLPEFVLARIVQGMGGAMMTPVGRLVVLRTTPKPELLSAMAWLTVPALIGPLIGPPLGGFITTYFDWRWIFWINVPVGFVGILLVTFLIDNVRAPEVIPLDKVGFVLSGVGLSGLIFGLSVMGQRMMPLPLSLALVIGGAVSIALYVRHARRTEHPLIDLGLLSTPTFRASVLGGFFFRVGVGSIPFLLPLTLQLGLGMNPFHAGSLVFVTAIGALLMKATAKPIVRRFGFRQVLVVNGLISAAILACMGLFSLGPATTVIIGVLLVGGFFRSLQFTSINAIAYADIDQHRMSRATSFASVAQQVALSTGVTVSAFVLEAQRAARPGTDVLAGDFLVAFLVVAAIAVCSVAVFARLSPDAGSEMSGHGGIQSTSAAPR</sequence>
<dbReference type="GO" id="GO:0022857">
    <property type="term" value="F:transmembrane transporter activity"/>
    <property type="evidence" value="ECO:0007669"/>
    <property type="project" value="InterPro"/>
</dbReference>
<name>A0AAE3VRZ1_9HYPH</name>
<dbReference type="PANTHER" id="PTHR23501:SF1">
    <property type="entry name" value="TRANSPORT PROTEIN HSRA-RELATED"/>
    <property type="match status" value="1"/>
</dbReference>
<dbReference type="PANTHER" id="PTHR23501">
    <property type="entry name" value="MAJOR FACILITATOR SUPERFAMILY"/>
    <property type="match status" value="1"/>
</dbReference>
<evidence type="ECO:0000256" key="1">
    <source>
        <dbReference type="ARBA" id="ARBA00004141"/>
    </source>
</evidence>
<accession>A0AAE3VRZ1</accession>
<evidence type="ECO:0000256" key="5">
    <source>
        <dbReference type="SAM" id="Phobius"/>
    </source>
</evidence>
<feature type="transmembrane region" description="Helical" evidence="5">
    <location>
        <begin position="422"/>
        <end position="446"/>
    </location>
</feature>
<dbReference type="SUPFAM" id="SSF103473">
    <property type="entry name" value="MFS general substrate transporter"/>
    <property type="match status" value="1"/>
</dbReference>
<feature type="transmembrane region" description="Helical" evidence="5">
    <location>
        <begin position="389"/>
        <end position="410"/>
    </location>
</feature>
<dbReference type="InterPro" id="IPR036259">
    <property type="entry name" value="MFS_trans_sf"/>
</dbReference>
<feature type="transmembrane region" description="Helical" evidence="5">
    <location>
        <begin position="43"/>
        <end position="65"/>
    </location>
</feature>
<dbReference type="GO" id="GO:0005886">
    <property type="term" value="C:plasma membrane"/>
    <property type="evidence" value="ECO:0007669"/>
    <property type="project" value="TreeGrafter"/>
</dbReference>
<keyword evidence="2 5" id="KW-0812">Transmembrane</keyword>
<dbReference type="EMBL" id="JAUSUL010000007">
    <property type="protein sequence ID" value="MDQ0317664.1"/>
    <property type="molecule type" value="Genomic_DNA"/>
</dbReference>
<dbReference type="Pfam" id="PF07690">
    <property type="entry name" value="MFS_1"/>
    <property type="match status" value="1"/>
</dbReference>
<feature type="transmembrane region" description="Helical" evidence="5">
    <location>
        <begin position="221"/>
        <end position="239"/>
    </location>
</feature>
<dbReference type="InterPro" id="IPR011701">
    <property type="entry name" value="MFS"/>
</dbReference>
<dbReference type="PROSITE" id="PS50850">
    <property type="entry name" value="MFS"/>
    <property type="match status" value="1"/>
</dbReference>
<dbReference type="PRINTS" id="PR01036">
    <property type="entry name" value="TCRTETB"/>
</dbReference>
<feature type="transmembrane region" description="Helical" evidence="5">
    <location>
        <begin position="326"/>
        <end position="346"/>
    </location>
</feature>
<keyword evidence="3 5" id="KW-1133">Transmembrane helix</keyword>
<dbReference type="RefSeq" id="WP_306887588.1">
    <property type="nucleotide sequence ID" value="NZ_JAUSUL010000007.1"/>
</dbReference>
<organism evidence="7 8">
    <name type="scientific">Amorphus orientalis</name>
    <dbReference type="NCBI Taxonomy" id="649198"/>
    <lineage>
        <taxon>Bacteria</taxon>
        <taxon>Pseudomonadati</taxon>
        <taxon>Pseudomonadota</taxon>
        <taxon>Alphaproteobacteria</taxon>
        <taxon>Hyphomicrobiales</taxon>
        <taxon>Amorphaceae</taxon>
        <taxon>Amorphus</taxon>
    </lineage>
</organism>
<feature type="transmembrane region" description="Helical" evidence="5">
    <location>
        <begin position="293"/>
        <end position="314"/>
    </location>
</feature>
<dbReference type="Proteomes" id="UP001229244">
    <property type="component" value="Unassembled WGS sequence"/>
</dbReference>
<proteinExistence type="predicted"/>
<feature type="transmembrane region" description="Helical" evidence="5">
    <location>
        <begin position="195"/>
        <end position="215"/>
    </location>
</feature>
<keyword evidence="8" id="KW-1185">Reference proteome</keyword>
<evidence type="ECO:0000256" key="2">
    <source>
        <dbReference type="ARBA" id="ARBA00022692"/>
    </source>
</evidence>
<evidence type="ECO:0000256" key="3">
    <source>
        <dbReference type="ARBA" id="ARBA00022989"/>
    </source>
</evidence>
<reference evidence="7" key="1">
    <citation type="submission" date="2023-07" db="EMBL/GenBank/DDBJ databases">
        <title>Genomic Encyclopedia of Type Strains, Phase IV (KMG-IV): sequencing the most valuable type-strain genomes for metagenomic binning, comparative biology and taxonomic classification.</title>
        <authorList>
            <person name="Goeker M."/>
        </authorList>
    </citation>
    <scope>NUCLEOTIDE SEQUENCE</scope>
    <source>
        <strain evidence="7">DSM 21202</strain>
    </source>
</reference>
<evidence type="ECO:0000313" key="8">
    <source>
        <dbReference type="Proteomes" id="UP001229244"/>
    </source>
</evidence>
<feature type="transmembrane region" description="Helical" evidence="5">
    <location>
        <begin position="260"/>
        <end position="281"/>
    </location>
</feature>
<feature type="domain" description="Major facilitator superfamily (MFS) profile" evidence="6">
    <location>
        <begin position="7"/>
        <end position="453"/>
    </location>
</feature>
<dbReference type="Gene3D" id="1.20.1720.10">
    <property type="entry name" value="Multidrug resistance protein D"/>
    <property type="match status" value="1"/>
</dbReference>
<comment type="caution">
    <text evidence="7">The sequence shown here is derived from an EMBL/GenBank/DDBJ whole genome shotgun (WGS) entry which is preliminary data.</text>
</comment>
<dbReference type="Gene3D" id="1.20.1250.20">
    <property type="entry name" value="MFS general substrate transporter like domains"/>
    <property type="match status" value="1"/>
</dbReference>